<proteinExistence type="predicted"/>
<dbReference type="STRING" id="1348612.A0A397G5R4"/>
<protein>
    <submittedName>
        <fullName evidence="1">Uncharacterized protein</fullName>
    </submittedName>
</protein>
<keyword evidence="2" id="KW-1185">Reference proteome</keyword>
<dbReference type="AlphaFoldDB" id="A0A397G5R4"/>
<dbReference type="OrthoDB" id="190846at2759"/>
<comment type="caution">
    <text evidence="1">The sequence shown here is derived from an EMBL/GenBank/DDBJ whole genome shotgun (WGS) entry which is preliminary data.</text>
</comment>
<reference evidence="1 2" key="1">
    <citation type="submission" date="2018-08" db="EMBL/GenBank/DDBJ databases">
        <title>Genome and evolution of the arbuscular mycorrhizal fungus Diversispora epigaea (formerly Glomus versiforme) and its bacterial endosymbionts.</title>
        <authorList>
            <person name="Sun X."/>
            <person name="Fei Z."/>
            <person name="Harrison M."/>
        </authorList>
    </citation>
    <scope>NUCLEOTIDE SEQUENCE [LARGE SCALE GENOMIC DNA]</scope>
    <source>
        <strain evidence="1 2">IT104</strain>
    </source>
</reference>
<dbReference type="GO" id="GO:0008374">
    <property type="term" value="F:O-acyltransferase activity"/>
    <property type="evidence" value="ECO:0007669"/>
    <property type="project" value="InterPro"/>
</dbReference>
<dbReference type="Proteomes" id="UP000266861">
    <property type="component" value="Unassembled WGS sequence"/>
</dbReference>
<dbReference type="Pfam" id="PF02450">
    <property type="entry name" value="LCAT"/>
    <property type="match status" value="1"/>
</dbReference>
<dbReference type="InterPro" id="IPR029058">
    <property type="entry name" value="AB_hydrolase_fold"/>
</dbReference>
<gene>
    <name evidence="1" type="ORF">Glove_680g74</name>
</gene>
<dbReference type="InterPro" id="IPR003386">
    <property type="entry name" value="LACT/PDAT_acylTrfase"/>
</dbReference>
<sequence>MESPLGGNGGKNWINDHVESFVNIGGPLLGLPKALSALLSGEMCDTVELGAFGIYVLKRFFSKLERAELFVLGWSLQKVVILYGVM</sequence>
<evidence type="ECO:0000313" key="1">
    <source>
        <dbReference type="EMBL" id="RHZ45379.1"/>
    </source>
</evidence>
<name>A0A397G5R4_9GLOM</name>
<organism evidence="1 2">
    <name type="scientific">Diversispora epigaea</name>
    <dbReference type="NCBI Taxonomy" id="1348612"/>
    <lineage>
        <taxon>Eukaryota</taxon>
        <taxon>Fungi</taxon>
        <taxon>Fungi incertae sedis</taxon>
        <taxon>Mucoromycota</taxon>
        <taxon>Glomeromycotina</taxon>
        <taxon>Glomeromycetes</taxon>
        <taxon>Diversisporales</taxon>
        <taxon>Diversisporaceae</taxon>
        <taxon>Diversispora</taxon>
    </lineage>
</organism>
<dbReference type="Gene3D" id="3.40.50.1820">
    <property type="entry name" value="alpha/beta hydrolase"/>
    <property type="match status" value="1"/>
</dbReference>
<evidence type="ECO:0000313" key="2">
    <source>
        <dbReference type="Proteomes" id="UP000266861"/>
    </source>
</evidence>
<dbReference type="GO" id="GO:0006629">
    <property type="term" value="P:lipid metabolic process"/>
    <property type="evidence" value="ECO:0007669"/>
    <property type="project" value="InterPro"/>
</dbReference>
<dbReference type="EMBL" id="PQFF01000549">
    <property type="protein sequence ID" value="RHZ45379.1"/>
    <property type="molecule type" value="Genomic_DNA"/>
</dbReference>
<accession>A0A397G5R4</accession>